<dbReference type="Proteomes" id="UP001519296">
    <property type="component" value="Unassembled WGS sequence"/>
</dbReference>
<comment type="caution">
    <text evidence="2">The sequence shown here is derived from an EMBL/GenBank/DDBJ whole genome shotgun (WGS) entry which is preliminary data.</text>
</comment>
<reference evidence="2 3" key="1">
    <citation type="submission" date="2018-02" db="EMBL/GenBank/DDBJ databases">
        <title>Draft genome sequence of Streptococcus oricebi CCUG 70868T type strain.</title>
        <authorList>
            <person name="Mendez V."/>
            <person name="Salva-Serra F."/>
            <person name="Jaen-Luchoro D."/>
            <person name="Gonzales-Siles L."/>
            <person name="Karlsson R."/>
            <person name="Engstrom-Jakobsson H."/>
            <person name="Busquets A."/>
            <person name="Gomila M."/>
            <person name="Pineiro-Iglesias B."/>
            <person name="Bennasar-Figueras A."/>
            <person name="Seeger M."/>
            <person name="Moore E."/>
        </authorList>
    </citation>
    <scope>NUCLEOTIDE SEQUENCE [LARGE SCALE GENOMIC DNA]</scope>
    <source>
        <strain evidence="2 3">CCUG 70868</strain>
    </source>
</reference>
<evidence type="ECO:0000313" key="3">
    <source>
        <dbReference type="Proteomes" id="UP001519296"/>
    </source>
</evidence>
<accession>A0ABS5B414</accession>
<feature type="transmembrane region" description="Helical" evidence="1">
    <location>
        <begin position="12"/>
        <end position="32"/>
    </location>
</feature>
<evidence type="ECO:0000313" key="2">
    <source>
        <dbReference type="EMBL" id="MBP2623549.1"/>
    </source>
</evidence>
<gene>
    <name evidence="2" type="ORF">C4K46_06285</name>
</gene>
<keyword evidence="3" id="KW-1185">Reference proteome</keyword>
<keyword evidence="1" id="KW-0812">Transmembrane</keyword>
<name>A0ABS5B414_9STRE</name>
<sequence length="175" mass="20119">MKNTIGKKWNKWNIGCSGFLIVVLLFIVYIVVGGLNYGKYTLRPGESVKIEVNSLTNQPDYSSELELDNLNGAKLQLSNSPRRSWKEYIGEERNKFISYDTKTQKVTSYNWDSGEKQKQELENSPQQDVYLKGQNLIIQSKGKRLFGVTNSKKYYLIIKNLSNKPAHFKATVTNR</sequence>
<protein>
    <submittedName>
        <fullName evidence="2">Uncharacterized protein</fullName>
    </submittedName>
</protein>
<proteinExistence type="predicted"/>
<dbReference type="EMBL" id="PRDG01000003">
    <property type="protein sequence ID" value="MBP2623549.1"/>
    <property type="molecule type" value="Genomic_DNA"/>
</dbReference>
<keyword evidence="1" id="KW-1133">Transmembrane helix</keyword>
<evidence type="ECO:0000256" key="1">
    <source>
        <dbReference type="SAM" id="Phobius"/>
    </source>
</evidence>
<keyword evidence="1" id="KW-0472">Membrane</keyword>
<dbReference type="RefSeq" id="WP_209628046.1">
    <property type="nucleotide sequence ID" value="NZ_PRDG01000003.1"/>
</dbReference>
<organism evidence="2 3">
    <name type="scientific">Streptococcus oricebi</name>
    <dbReference type="NCBI Taxonomy" id="1547447"/>
    <lineage>
        <taxon>Bacteria</taxon>
        <taxon>Bacillati</taxon>
        <taxon>Bacillota</taxon>
        <taxon>Bacilli</taxon>
        <taxon>Lactobacillales</taxon>
        <taxon>Streptococcaceae</taxon>
        <taxon>Streptococcus</taxon>
    </lineage>
</organism>